<keyword evidence="2" id="KW-1185">Reference proteome</keyword>
<name>A0ABS9BNN0_9BACT</name>
<accession>A0ABS9BNN0</accession>
<sequence length="415" mass="47119">MELDPNNNQIGVSYIEIPLSADVVQRDSIYTTNAGVVQYGRSENDFFGITEAIGYSRLFFNRDVARPREGARLDSVKLNISFREVIAEELQTPKKLSIHLLQEQIQDKDYYTFDGLAYDPAPTFEATIDFRAKQDTIVTLPVDNAFTDLVFEELVDGRYFGDIFSFREFLPGLVFKGEDASFSTRVGNNTGLIFYYTNDGDTISRAYPIATGLNFNLARHFTQTVIDRTGTPTEVVQEKNKAYNLGQYAGGKSTYGLVMKLNTSPLDQFLDTLENVTFNQVILEFGPLVSDTSANYPPQFLKMFFTNETSQILVRKDGLPMMVQQDGTQQVDLVTGEPAYSDRPAILAHLRDENIYRQFLTSHMNAVYRGQIPRRDFLLFPGTAQTDDFANSLREYQVDQSKIKLRIFYSKGRTL</sequence>
<dbReference type="EMBL" id="JAKEVZ010000001">
    <property type="protein sequence ID" value="MCF1749666.1"/>
    <property type="molecule type" value="Genomic_DNA"/>
</dbReference>
<proteinExistence type="predicted"/>
<dbReference type="RefSeq" id="WP_234859838.1">
    <property type="nucleotide sequence ID" value="NZ_JAKEVZ010000001.1"/>
</dbReference>
<comment type="caution">
    <text evidence="1">The sequence shown here is derived from an EMBL/GenBank/DDBJ whole genome shotgun (WGS) entry which is preliminary data.</text>
</comment>
<evidence type="ECO:0000313" key="1">
    <source>
        <dbReference type="EMBL" id="MCF1749666.1"/>
    </source>
</evidence>
<protein>
    <submittedName>
        <fullName evidence="1">DUF4270 family protein</fullName>
    </submittedName>
</protein>
<dbReference type="Proteomes" id="UP001201449">
    <property type="component" value="Unassembled WGS sequence"/>
</dbReference>
<evidence type="ECO:0000313" key="2">
    <source>
        <dbReference type="Proteomes" id="UP001201449"/>
    </source>
</evidence>
<reference evidence="1 2" key="1">
    <citation type="submission" date="2022-01" db="EMBL/GenBank/DDBJ databases">
        <title>Mariniradius saccharolyticus sp. nov., isolated from sediment of a river.</title>
        <authorList>
            <person name="Liu H."/>
        </authorList>
    </citation>
    <scope>NUCLEOTIDE SEQUENCE [LARGE SCALE GENOMIC DNA]</scope>
    <source>
        <strain evidence="1 2">RY-2</strain>
    </source>
</reference>
<organism evidence="1 2">
    <name type="scientific">Mariniradius sediminis</name>
    <dbReference type="NCBI Taxonomy" id="2909237"/>
    <lineage>
        <taxon>Bacteria</taxon>
        <taxon>Pseudomonadati</taxon>
        <taxon>Bacteroidota</taxon>
        <taxon>Cytophagia</taxon>
        <taxon>Cytophagales</taxon>
        <taxon>Cyclobacteriaceae</taxon>
        <taxon>Mariniradius</taxon>
    </lineage>
</organism>
<gene>
    <name evidence="1" type="ORF">L0U89_01180</name>
</gene>